<organism evidence="1 2">
    <name type="scientific">Candidatus Uhrbacteria bacterium CG_4_9_14_3_um_filter_50_9</name>
    <dbReference type="NCBI Taxonomy" id="1975035"/>
    <lineage>
        <taxon>Bacteria</taxon>
        <taxon>Candidatus Uhriibacteriota</taxon>
    </lineage>
</organism>
<sequence length="223" mass="24630">MLVSAESVDFLRVKVTSVESSLECSGWSFGGCRAVFLIEGVNFQNMNGQGGVNVGGEWAEVLRWTSDTIVATASEEQLGKMPIVSIDTTLHRPSIKTSDETIAQMFDESVDVALASIKTNTDGQRYIVAGPKYGNPERTYYRDSYWTSGMILMIEPSVVRDQILLLARGVEENGSAPSAVTIEEDAPQLALWTDHYDAGSYFIMMVHDYIAWTGDSSVMFEWV</sequence>
<dbReference type="AlphaFoldDB" id="A0A2M7XCB8"/>
<proteinExistence type="predicted"/>
<reference evidence="2" key="1">
    <citation type="submission" date="2017-09" db="EMBL/GenBank/DDBJ databases">
        <title>Depth-based differentiation of microbial function through sediment-hosted aquifers and enrichment of novel symbionts in the deep terrestrial subsurface.</title>
        <authorList>
            <person name="Probst A.J."/>
            <person name="Ladd B."/>
            <person name="Jarett J.K."/>
            <person name="Geller-Mcgrath D.E."/>
            <person name="Sieber C.M.K."/>
            <person name="Emerson J.B."/>
            <person name="Anantharaman K."/>
            <person name="Thomas B.C."/>
            <person name="Malmstrom R."/>
            <person name="Stieglmeier M."/>
            <person name="Klingl A."/>
            <person name="Woyke T."/>
            <person name="Ryan C.M."/>
            <person name="Banfield J.F."/>
        </authorList>
    </citation>
    <scope>NUCLEOTIDE SEQUENCE [LARGE SCALE GENOMIC DNA]</scope>
</reference>
<gene>
    <name evidence="1" type="ORF">CO174_02910</name>
</gene>
<comment type="caution">
    <text evidence="1">The sequence shown here is derived from an EMBL/GenBank/DDBJ whole genome shotgun (WGS) entry which is preliminary data.</text>
</comment>
<dbReference type="InterPro" id="IPR012341">
    <property type="entry name" value="6hp_glycosidase-like_sf"/>
</dbReference>
<dbReference type="Proteomes" id="UP000229385">
    <property type="component" value="Unassembled WGS sequence"/>
</dbReference>
<dbReference type="InterPro" id="IPR008928">
    <property type="entry name" value="6-hairpin_glycosidase_sf"/>
</dbReference>
<dbReference type="GO" id="GO:0005975">
    <property type="term" value="P:carbohydrate metabolic process"/>
    <property type="evidence" value="ECO:0007669"/>
    <property type="project" value="InterPro"/>
</dbReference>
<name>A0A2M7XCB8_9BACT</name>
<accession>A0A2M7XCB8</accession>
<evidence type="ECO:0000313" key="2">
    <source>
        <dbReference type="Proteomes" id="UP000229385"/>
    </source>
</evidence>
<dbReference type="EMBL" id="PFWU01000033">
    <property type="protein sequence ID" value="PJA45503.1"/>
    <property type="molecule type" value="Genomic_DNA"/>
</dbReference>
<protein>
    <submittedName>
        <fullName evidence="1">Uncharacterized protein</fullName>
    </submittedName>
</protein>
<dbReference type="Gene3D" id="1.50.10.10">
    <property type="match status" value="1"/>
</dbReference>
<evidence type="ECO:0000313" key="1">
    <source>
        <dbReference type="EMBL" id="PJA45503.1"/>
    </source>
</evidence>
<feature type="non-terminal residue" evidence="1">
    <location>
        <position position="223"/>
    </location>
</feature>
<dbReference type="SUPFAM" id="SSF48208">
    <property type="entry name" value="Six-hairpin glycosidases"/>
    <property type="match status" value="1"/>
</dbReference>